<accession>A0A7X1ZD55</accession>
<dbReference type="InterPro" id="IPR001962">
    <property type="entry name" value="Asn_synthase"/>
</dbReference>
<keyword evidence="12" id="KW-0436">Ligase</keyword>
<keyword evidence="5 9" id="KW-0067">ATP-binding</keyword>
<feature type="site" description="Important for beta-aspartyl-AMP intermediate formation" evidence="10">
    <location>
        <position position="366"/>
    </location>
</feature>
<dbReference type="PROSITE" id="PS51278">
    <property type="entry name" value="GATASE_TYPE_2"/>
    <property type="match status" value="1"/>
</dbReference>
<feature type="active site" description="For GATase activity" evidence="8">
    <location>
        <position position="2"/>
    </location>
</feature>
<dbReference type="PANTHER" id="PTHR43284:SF1">
    <property type="entry name" value="ASPARAGINE SYNTHETASE"/>
    <property type="match status" value="1"/>
</dbReference>
<keyword evidence="4 9" id="KW-0547">Nucleotide-binding</keyword>
<gene>
    <name evidence="12" type="primary">asnB</name>
    <name evidence="12" type="ORF">GHC57_07545</name>
</gene>
<comment type="catalytic activity">
    <reaction evidence="7">
        <text>L-aspartate + L-glutamine + ATP + H2O = L-asparagine + L-glutamate + AMP + diphosphate + H(+)</text>
        <dbReference type="Rhea" id="RHEA:12228"/>
        <dbReference type="ChEBI" id="CHEBI:15377"/>
        <dbReference type="ChEBI" id="CHEBI:15378"/>
        <dbReference type="ChEBI" id="CHEBI:29985"/>
        <dbReference type="ChEBI" id="CHEBI:29991"/>
        <dbReference type="ChEBI" id="CHEBI:30616"/>
        <dbReference type="ChEBI" id="CHEBI:33019"/>
        <dbReference type="ChEBI" id="CHEBI:58048"/>
        <dbReference type="ChEBI" id="CHEBI:58359"/>
        <dbReference type="ChEBI" id="CHEBI:456215"/>
        <dbReference type="EC" id="6.3.5.4"/>
    </reaction>
</comment>
<dbReference type="GO" id="GO:0004066">
    <property type="term" value="F:asparagine synthase (glutamine-hydrolyzing) activity"/>
    <property type="evidence" value="ECO:0007669"/>
    <property type="project" value="UniProtKB-EC"/>
</dbReference>
<comment type="caution">
    <text evidence="12">The sequence shown here is derived from an EMBL/GenBank/DDBJ whole genome shotgun (WGS) entry which is preliminary data.</text>
</comment>
<comment type="similarity">
    <text evidence="2">Belongs to the asparagine synthetase family.</text>
</comment>
<dbReference type="CDD" id="cd00712">
    <property type="entry name" value="AsnB"/>
    <property type="match status" value="1"/>
</dbReference>
<dbReference type="GO" id="GO:0005524">
    <property type="term" value="F:ATP binding"/>
    <property type="evidence" value="ECO:0007669"/>
    <property type="project" value="UniProtKB-KW"/>
</dbReference>
<feature type="binding site" evidence="9">
    <location>
        <position position="264"/>
    </location>
    <ligand>
        <name>ATP</name>
        <dbReference type="ChEBI" id="CHEBI:30616"/>
    </ligand>
</feature>
<dbReference type="EMBL" id="WIVE01000017">
    <property type="protein sequence ID" value="MQX36371.1"/>
    <property type="molecule type" value="Genomic_DNA"/>
</dbReference>
<dbReference type="InterPro" id="IPR051786">
    <property type="entry name" value="ASN_synthetase/amidase"/>
</dbReference>
<comment type="pathway">
    <text evidence="1">Amino-acid biosynthesis; L-asparagine biosynthesis; L-asparagine from L-aspartate (L-Gln route): step 1/1.</text>
</comment>
<keyword evidence="13" id="KW-1185">Reference proteome</keyword>
<dbReference type="NCBIfam" id="TIGR01536">
    <property type="entry name" value="asn_synth_AEB"/>
    <property type="match status" value="1"/>
</dbReference>
<organism evidence="12 13">
    <name type="scientific">Roseospira navarrensis</name>
    <dbReference type="NCBI Taxonomy" id="140058"/>
    <lineage>
        <taxon>Bacteria</taxon>
        <taxon>Pseudomonadati</taxon>
        <taxon>Pseudomonadota</taxon>
        <taxon>Alphaproteobacteria</taxon>
        <taxon>Rhodospirillales</taxon>
        <taxon>Rhodospirillaceae</taxon>
        <taxon>Roseospira</taxon>
    </lineage>
</organism>
<dbReference type="Proteomes" id="UP000434582">
    <property type="component" value="Unassembled WGS sequence"/>
</dbReference>
<dbReference type="Pfam" id="PF00733">
    <property type="entry name" value="Asn_synthase"/>
    <property type="match status" value="1"/>
</dbReference>
<dbReference type="Pfam" id="PF13522">
    <property type="entry name" value="GATase_6"/>
    <property type="match status" value="1"/>
</dbReference>
<dbReference type="InterPro" id="IPR006426">
    <property type="entry name" value="Asn_synth_AEB"/>
</dbReference>
<dbReference type="InterPro" id="IPR014729">
    <property type="entry name" value="Rossmann-like_a/b/a_fold"/>
</dbReference>
<dbReference type="InterPro" id="IPR017932">
    <property type="entry name" value="GATase_2_dom"/>
</dbReference>
<dbReference type="InterPro" id="IPR029055">
    <property type="entry name" value="Ntn_hydrolases_N"/>
</dbReference>
<evidence type="ECO:0000256" key="7">
    <source>
        <dbReference type="ARBA" id="ARBA00048741"/>
    </source>
</evidence>
<feature type="binding site" evidence="9">
    <location>
        <begin position="364"/>
        <end position="365"/>
    </location>
    <ligand>
        <name>ATP</name>
        <dbReference type="ChEBI" id="CHEBI:30616"/>
    </ligand>
</feature>
<evidence type="ECO:0000256" key="1">
    <source>
        <dbReference type="ARBA" id="ARBA00005187"/>
    </source>
</evidence>
<dbReference type="GO" id="GO:0005829">
    <property type="term" value="C:cytosol"/>
    <property type="evidence" value="ECO:0007669"/>
    <property type="project" value="TreeGrafter"/>
</dbReference>
<dbReference type="SUPFAM" id="SSF52402">
    <property type="entry name" value="Adenine nucleotide alpha hydrolases-like"/>
    <property type="match status" value="1"/>
</dbReference>
<evidence type="ECO:0000256" key="10">
    <source>
        <dbReference type="PIRSR" id="PIRSR001589-3"/>
    </source>
</evidence>
<feature type="domain" description="Glutamine amidotransferase type-2" evidence="11">
    <location>
        <begin position="2"/>
        <end position="211"/>
    </location>
</feature>
<keyword evidence="8" id="KW-0028">Amino-acid biosynthesis</keyword>
<dbReference type="Gene3D" id="3.60.20.10">
    <property type="entry name" value="Glutamine Phosphoribosylpyrophosphate, subunit 1, domain 1"/>
    <property type="match status" value="1"/>
</dbReference>
<dbReference type="PIRSF" id="PIRSF001589">
    <property type="entry name" value="Asn_synthetase_glu-h"/>
    <property type="match status" value="1"/>
</dbReference>
<name>A0A7X1ZD55_9PROT</name>
<dbReference type="EC" id="6.3.5.4" evidence="3"/>
<evidence type="ECO:0000256" key="8">
    <source>
        <dbReference type="PIRSR" id="PIRSR001589-1"/>
    </source>
</evidence>
<dbReference type="InterPro" id="IPR033738">
    <property type="entry name" value="AsnB_N"/>
</dbReference>
<keyword evidence="6 8" id="KW-0315">Glutamine amidotransferase</keyword>
<evidence type="ECO:0000256" key="5">
    <source>
        <dbReference type="ARBA" id="ARBA00022840"/>
    </source>
</evidence>
<evidence type="ECO:0000313" key="12">
    <source>
        <dbReference type="EMBL" id="MQX36371.1"/>
    </source>
</evidence>
<sequence length="619" mass="68080">MCGIFGAIGPGTAGLSDDALATALAAIAHRGPDAGQVQRLDGLVLGHRRLAIIDLDPRANQPMTRGPATIVFNGEVYNFRALRRELEALGETFVTTSDTEVLLAGYLRHGMAFLDRIEGMFAFALWDAARRELHLARDRFGEKPLFLLQEADRVAFGSEVSAVTPLAGAPLAEDPQAIGLYFRFAYIPAPFAPYRTMTQLEPGERVVVRADDLRMERQRWYRPRAAAFPDGPPDYDTAVAHLRRALTDAVALRMAAADVPVATLVSGGIDSSVLTVLADRVARQPVSAYSLGFPEDPDFDETDAARAVTARLHNVRHQVIPAKVEDILAFSDTVFGRLSEPFADASLLPTAYLFSHIDEKVVLSGDGADEVFGGYGAYAAMTASRRIPAMLKRMLLALPAPGNPTAIRQPHLRALALTREKMATDPLAEYLNWRTYAAPGTLGRFGLDLSAEADLGARFSAVSDGGLRAIQLADIDFNLPNDMLKKIDYASMFHSIEGRLPYLDRPLVEWALGLPDGYRINGRVRKRLLRDAFRNDLPPITLSRRKMGFLLPLRTWFRGGPLRDAFEALVDRQTRFDPQPIHAALRDHASGARDESVLLWAVYVYLRWRETPATGGAGR</sequence>
<dbReference type="RefSeq" id="WP_153342805.1">
    <property type="nucleotide sequence ID" value="NZ_WIVE01000017.1"/>
</dbReference>
<dbReference type="GO" id="GO:0006529">
    <property type="term" value="P:asparagine biosynthetic process"/>
    <property type="evidence" value="ECO:0007669"/>
    <property type="project" value="UniProtKB-KW"/>
</dbReference>
<proteinExistence type="inferred from homology"/>
<protein>
    <recommendedName>
        <fullName evidence="3">asparagine synthase (glutamine-hydrolyzing)</fullName>
        <ecNumber evidence="3">6.3.5.4</ecNumber>
    </recommendedName>
</protein>
<evidence type="ECO:0000313" key="13">
    <source>
        <dbReference type="Proteomes" id="UP000434582"/>
    </source>
</evidence>
<evidence type="ECO:0000256" key="9">
    <source>
        <dbReference type="PIRSR" id="PIRSR001589-2"/>
    </source>
</evidence>
<evidence type="ECO:0000256" key="2">
    <source>
        <dbReference type="ARBA" id="ARBA00005752"/>
    </source>
</evidence>
<keyword evidence="8" id="KW-0061">Asparagine biosynthesis</keyword>
<dbReference type="AlphaFoldDB" id="A0A7X1ZD55"/>
<evidence type="ECO:0000259" key="11">
    <source>
        <dbReference type="PROSITE" id="PS51278"/>
    </source>
</evidence>
<evidence type="ECO:0000256" key="6">
    <source>
        <dbReference type="ARBA" id="ARBA00022962"/>
    </source>
</evidence>
<dbReference type="SUPFAM" id="SSF56235">
    <property type="entry name" value="N-terminal nucleophile aminohydrolases (Ntn hydrolases)"/>
    <property type="match status" value="1"/>
</dbReference>
<evidence type="ECO:0000256" key="4">
    <source>
        <dbReference type="ARBA" id="ARBA00022741"/>
    </source>
</evidence>
<dbReference type="Gene3D" id="3.40.50.620">
    <property type="entry name" value="HUPs"/>
    <property type="match status" value="1"/>
</dbReference>
<evidence type="ECO:0000256" key="3">
    <source>
        <dbReference type="ARBA" id="ARBA00012737"/>
    </source>
</evidence>
<reference evidence="12 13" key="1">
    <citation type="submission" date="2019-10" db="EMBL/GenBank/DDBJ databases">
        <title>Draft whole-genome sequence of the purple nonsulfur photosynthetic bacterium Roseospira navarrensis DSM 15114.</title>
        <authorList>
            <person name="Kyndt J.A."/>
            <person name="Meyer T.E."/>
        </authorList>
    </citation>
    <scope>NUCLEOTIDE SEQUENCE [LARGE SCALE GENOMIC DNA]</scope>
    <source>
        <strain evidence="12 13">DSM 15114</strain>
    </source>
</reference>
<feature type="binding site" evidence="9">
    <location>
        <position position="98"/>
    </location>
    <ligand>
        <name>L-glutamine</name>
        <dbReference type="ChEBI" id="CHEBI:58359"/>
    </ligand>
</feature>
<dbReference type="PANTHER" id="PTHR43284">
    <property type="entry name" value="ASPARAGINE SYNTHETASE (GLUTAMINE-HYDROLYZING)"/>
    <property type="match status" value="1"/>
</dbReference>
<dbReference type="CDD" id="cd01991">
    <property type="entry name" value="Asn_synthase_B_C"/>
    <property type="match status" value="1"/>
</dbReference>
<dbReference type="OrthoDB" id="9763290at2"/>